<name>A0A0F9G403_9ZZZZ</name>
<comment type="caution">
    <text evidence="1">The sequence shown here is derived from an EMBL/GenBank/DDBJ whole genome shotgun (WGS) entry which is preliminary data.</text>
</comment>
<accession>A0A0F9G403</accession>
<dbReference type="EMBL" id="LAZR01019180">
    <property type="protein sequence ID" value="KKL93464.1"/>
    <property type="molecule type" value="Genomic_DNA"/>
</dbReference>
<reference evidence="1" key="1">
    <citation type="journal article" date="2015" name="Nature">
        <title>Complex archaea that bridge the gap between prokaryotes and eukaryotes.</title>
        <authorList>
            <person name="Spang A."/>
            <person name="Saw J.H."/>
            <person name="Jorgensen S.L."/>
            <person name="Zaremba-Niedzwiedzka K."/>
            <person name="Martijn J."/>
            <person name="Lind A.E."/>
            <person name="van Eijk R."/>
            <person name="Schleper C."/>
            <person name="Guy L."/>
            <person name="Ettema T.J."/>
        </authorList>
    </citation>
    <scope>NUCLEOTIDE SEQUENCE</scope>
</reference>
<protein>
    <submittedName>
        <fullName evidence="1">Uncharacterized protein</fullName>
    </submittedName>
</protein>
<sequence length="108" mass="12347">QRAAISSNLSMINKGIAELDIALAPIEAQSKLWIEINEQLEMVRRLQATNHKWLKDSDQMVTMNEVVEILSDFTRMVFKYLSPKDRSKFAKECRDRGYAPNGKAPSGY</sequence>
<gene>
    <name evidence="1" type="ORF">LCGC14_1874450</name>
</gene>
<organism evidence="1">
    <name type="scientific">marine sediment metagenome</name>
    <dbReference type="NCBI Taxonomy" id="412755"/>
    <lineage>
        <taxon>unclassified sequences</taxon>
        <taxon>metagenomes</taxon>
        <taxon>ecological metagenomes</taxon>
    </lineage>
</organism>
<proteinExistence type="predicted"/>
<dbReference type="AlphaFoldDB" id="A0A0F9G403"/>
<evidence type="ECO:0000313" key="1">
    <source>
        <dbReference type="EMBL" id="KKL93464.1"/>
    </source>
</evidence>
<feature type="non-terminal residue" evidence="1">
    <location>
        <position position="1"/>
    </location>
</feature>